<dbReference type="InterPro" id="IPR013320">
    <property type="entry name" value="ConA-like_dom_sf"/>
</dbReference>
<dbReference type="Pfam" id="PF15227">
    <property type="entry name" value="zf-C3HC4_4"/>
    <property type="match status" value="1"/>
</dbReference>
<keyword evidence="8" id="KW-1185">Reference proteome</keyword>
<keyword evidence="2 4" id="KW-0863">Zinc-finger</keyword>
<evidence type="ECO:0000313" key="8">
    <source>
        <dbReference type="Proteomes" id="UP001178461"/>
    </source>
</evidence>
<evidence type="ECO:0000259" key="5">
    <source>
        <dbReference type="PROSITE" id="PS50089"/>
    </source>
</evidence>
<dbReference type="GO" id="GO:0008270">
    <property type="term" value="F:zinc ion binding"/>
    <property type="evidence" value="ECO:0007669"/>
    <property type="project" value="UniProtKB-KW"/>
</dbReference>
<dbReference type="CDD" id="cd19762">
    <property type="entry name" value="Bbox2_TRIM7-like"/>
    <property type="match status" value="1"/>
</dbReference>
<dbReference type="CDD" id="cd16594">
    <property type="entry name" value="RING-HC_TRIM7-like_C-IV"/>
    <property type="match status" value="1"/>
</dbReference>
<dbReference type="Gene3D" id="2.60.120.920">
    <property type="match status" value="1"/>
</dbReference>
<protein>
    <submittedName>
        <fullName evidence="7">Finger RFP-like</fullName>
    </submittedName>
</protein>
<dbReference type="PROSITE" id="PS00518">
    <property type="entry name" value="ZF_RING_1"/>
    <property type="match status" value="1"/>
</dbReference>
<dbReference type="SUPFAM" id="SSF57850">
    <property type="entry name" value="RING/U-box"/>
    <property type="match status" value="1"/>
</dbReference>
<proteinExistence type="predicted"/>
<dbReference type="InterPro" id="IPR000315">
    <property type="entry name" value="Znf_B-box"/>
</dbReference>
<gene>
    <name evidence="7" type="ORF">PODLI_1B026469</name>
</gene>
<reference evidence="7" key="1">
    <citation type="submission" date="2022-12" db="EMBL/GenBank/DDBJ databases">
        <authorList>
            <person name="Alioto T."/>
            <person name="Alioto T."/>
            <person name="Gomez Garrido J."/>
        </authorList>
    </citation>
    <scope>NUCLEOTIDE SEQUENCE</scope>
</reference>
<dbReference type="InterPro" id="IPR017907">
    <property type="entry name" value="Znf_RING_CS"/>
</dbReference>
<evidence type="ECO:0000256" key="3">
    <source>
        <dbReference type="ARBA" id="ARBA00022833"/>
    </source>
</evidence>
<evidence type="ECO:0000256" key="2">
    <source>
        <dbReference type="ARBA" id="ARBA00022771"/>
    </source>
</evidence>
<dbReference type="Proteomes" id="UP001178461">
    <property type="component" value="Chromosome 2"/>
</dbReference>
<dbReference type="PANTHER" id="PTHR24103">
    <property type="entry name" value="E3 UBIQUITIN-PROTEIN LIGASE TRIM"/>
    <property type="match status" value="1"/>
</dbReference>
<evidence type="ECO:0000259" key="6">
    <source>
        <dbReference type="PROSITE" id="PS50119"/>
    </source>
</evidence>
<dbReference type="Gene3D" id="3.30.40.10">
    <property type="entry name" value="Zinc/RING finger domain, C3HC4 (zinc finger)"/>
    <property type="match status" value="1"/>
</dbReference>
<dbReference type="PROSITE" id="PS50119">
    <property type="entry name" value="ZF_BBOX"/>
    <property type="match status" value="1"/>
</dbReference>
<feature type="domain" description="B box-type" evidence="6">
    <location>
        <begin position="136"/>
        <end position="173"/>
    </location>
</feature>
<dbReference type="InterPro" id="IPR013083">
    <property type="entry name" value="Znf_RING/FYVE/PHD"/>
</dbReference>
<dbReference type="SMART" id="SM00336">
    <property type="entry name" value="BBOX"/>
    <property type="match status" value="1"/>
</dbReference>
<dbReference type="SUPFAM" id="SSF49899">
    <property type="entry name" value="Concanavalin A-like lectins/glucanases"/>
    <property type="match status" value="1"/>
</dbReference>
<keyword evidence="1" id="KW-0479">Metal-binding</keyword>
<keyword evidence="3" id="KW-0862">Zinc</keyword>
<accession>A0AA35JYR5</accession>
<dbReference type="Gene3D" id="3.30.160.60">
    <property type="entry name" value="Classic Zinc Finger"/>
    <property type="match status" value="1"/>
</dbReference>
<dbReference type="EMBL" id="OX395127">
    <property type="protein sequence ID" value="CAI5768046.1"/>
    <property type="molecule type" value="Genomic_DNA"/>
</dbReference>
<sequence length="510" mass="57416">MAKAQLNLILHPITKLSTWDELSSLSPAFSLQKQAPAEGDTMAEGNPVQNLCEETTCSICLEYFKDPVIIDCGHNFCQACITRAWGEPDRDASCPQCSEPCQQRNVRPNRQLASIVEIAKKFSLQMARGAEALGRFCERHQEPLKLFCEDDQYPICVVCDKSKEHRDHKVIPKEEAFEAYQGKIQGHLEFLNKQKKEILASKLSGEAESQKLLKRTESERQKIMADFKQSHQFLEEQERLLLAQLKELDDGIKSCGDQHIAKLSEEMSSIDDLMKELEEKQKQPATEFLQDIRSILQRCHENKAVDPIAFPPGFKKRIEKFSKMHPFLETTMKEFKDIVLSGPQEKKGEDMPKLVLSSYSTLPWGSYRGPNELLCCSYVMGVERITSGTHSWIANLRGEKFWAVGVANETLRGCNIVNLNAGLGIWAIVRTSAGDYYPTTAPGISLGPLPVSSNTACKLEKLQSKRICVCVNYKKRWVIFSDADSHSVIFTFTNAAFSGEGVCSWFSVGQ</sequence>
<dbReference type="PROSITE" id="PS50089">
    <property type="entry name" value="ZF_RING_2"/>
    <property type="match status" value="1"/>
</dbReference>
<name>A0AA35JYR5_9SAUR</name>
<feature type="domain" description="RING-type" evidence="5">
    <location>
        <begin position="57"/>
        <end position="98"/>
    </location>
</feature>
<dbReference type="InterPro" id="IPR043136">
    <property type="entry name" value="B30.2/SPRY_sf"/>
</dbReference>
<evidence type="ECO:0000313" key="7">
    <source>
        <dbReference type="EMBL" id="CAI5768046.1"/>
    </source>
</evidence>
<dbReference type="InterPro" id="IPR001841">
    <property type="entry name" value="Znf_RING"/>
</dbReference>
<dbReference type="InterPro" id="IPR050143">
    <property type="entry name" value="TRIM/RBCC"/>
</dbReference>
<organism evidence="7 8">
    <name type="scientific">Podarcis lilfordi</name>
    <name type="common">Lilford's wall lizard</name>
    <dbReference type="NCBI Taxonomy" id="74358"/>
    <lineage>
        <taxon>Eukaryota</taxon>
        <taxon>Metazoa</taxon>
        <taxon>Chordata</taxon>
        <taxon>Craniata</taxon>
        <taxon>Vertebrata</taxon>
        <taxon>Euteleostomi</taxon>
        <taxon>Lepidosauria</taxon>
        <taxon>Squamata</taxon>
        <taxon>Bifurcata</taxon>
        <taxon>Unidentata</taxon>
        <taxon>Episquamata</taxon>
        <taxon>Laterata</taxon>
        <taxon>Lacertibaenia</taxon>
        <taxon>Lacertidae</taxon>
        <taxon>Podarcis</taxon>
    </lineage>
</organism>
<dbReference type="SUPFAM" id="SSF57845">
    <property type="entry name" value="B-box zinc-binding domain"/>
    <property type="match status" value="1"/>
</dbReference>
<dbReference type="Pfam" id="PF00643">
    <property type="entry name" value="zf-B_box"/>
    <property type="match status" value="1"/>
</dbReference>
<evidence type="ECO:0000256" key="4">
    <source>
        <dbReference type="PROSITE-ProRule" id="PRU00024"/>
    </source>
</evidence>
<dbReference type="AlphaFoldDB" id="A0AA35JYR5"/>
<dbReference type="SMART" id="SM00184">
    <property type="entry name" value="RING"/>
    <property type="match status" value="1"/>
</dbReference>
<evidence type="ECO:0000256" key="1">
    <source>
        <dbReference type="ARBA" id="ARBA00022723"/>
    </source>
</evidence>